<dbReference type="Pfam" id="PF16347">
    <property type="entry name" value="SGSH_C"/>
    <property type="match status" value="1"/>
</dbReference>
<comment type="similarity">
    <text evidence="1">Belongs to the sulfatase family.</text>
</comment>
<keyword evidence="4" id="KW-1185">Reference proteome</keyword>
<accession>A0ABW5DD56</accession>
<dbReference type="PANTHER" id="PTHR42693">
    <property type="entry name" value="ARYLSULFATASE FAMILY MEMBER"/>
    <property type="match status" value="1"/>
</dbReference>
<protein>
    <submittedName>
        <fullName evidence="3">Sulfatase/phosphatase domain-containing protein</fullName>
    </submittedName>
</protein>
<evidence type="ECO:0000313" key="4">
    <source>
        <dbReference type="Proteomes" id="UP001597375"/>
    </source>
</evidence>
<dbReference type="EMBL" id="JBHUIT010000031">
    <property type="protein sequence ID" value="MFD2257849.1"/>
    <property type="molecule type" value="Genomic_DNA"/>
</dbReference>
<dbReference type="Gene3D" id="3.40.720.10">
    <property type="entry name" value="Alkaline Phosphatase, subunit A"/>
    <property type="match status" value="1"/>
</dbReference>
<dbReference type="InterPro" id="IPR050738">
    <property type="entry name" value="Sulfatase"/>
</dbReference>
<gene>
    <name evidence="3" type="ORF">ACFSSA_14295</name>
</gene>
<dbReference type="Proteomes" id="UP001597375">
    <property type="component" value="Unassembled WGS sequence"/>
</dbReference>
<sequence>MKGTLWEGGHRIPFVIRWPETIKAGMVSDQLISTNDLLATCAELIGKKLPDNVAEDSVSFLPAIKGEAIPGAAERMLVHHSDDGHFAVRKGKWKLVLDEHGGSRRGRDEQVKQPISDAAGIMLFDMEKDLGETANLSSEHPEVVVSLKKELIGIINKGRSTPGAPQENYKLKEGEKWVQMEELLK</sequence>
<reference evidence="4" key="1">
    <citation type="journal article" date="2019" name="Int. J. Syst. Evol. Microbiol.">
        <title>The Global Catalogue of Microorganisms (GCM) 10K type strain sequencing project: providing services to taxonomists for standard genome sequencing and annotation.</title>
        <authorList>
            <consortium name="The Broad Institute Genomics Platform"/>
            <consortium name="The Broad Institute Genome Sequencing Center for Infectious Disease"/>
            <person name="Wu L."/>
            <person name="Ma J."/>
        </authorList>
    </citation>
    <scope>NUCLEOTIDE SEQUENCE [LARGE SCALE GENOMIC DNA]</scope>
    <source>
        <strain evidence="4">CGMCC 4.7106</strain>
    </source>
</reference>
<comment type="caution">
    <text evidence="3">The sequence shown here is derived from an EMBL/GenBank/DDBJ whole genome shotgun (WGS) entry which is preliminary data.</text>
</comment>
<dbReference type="InterPro" id="IPR032506">
    <property type="entry name" value="SGSH_C"/>
</dbReference>
<dbReference type="RefSeq" id="WP_386821217.1">
    <property type="nucleotide sequence ID" value="NZ_JBHUIT010000031.1"/>
</dbReference>
<proteinExistence type="inferred from homology"/>
<dbReference type="Gene3D" id="3.30.1120.10">
    <property type="match status" value="1"/>
</dbReference>
<dbReference type="SUPFAM" id="SSF53649">
    <property type="entry name" value="Alkaline phosphatase-like"/>
    <property type="match status" value="1"/>
</dbReference>
<organism evidence="3 4">
    <name type="scientific">Luteolibacter algae</name>
    <dbReference type="NCBI Taxonomy" id="454151"/>
    <lineage>
        <taxon>Bacteria</taxon>
        <taxon>Pseudomonadati</taxon>
        <taxon>Verrucomicrobiota</taxon>
        <taxon>Verrucomicrobiia</taxon>
        <taxon>Verrucomicrobiales</taxon>
        <taxon>Verrucomicrobiaceae</taxon>
        <taxon>Luteolibacter</taxon>
    </lineage>
</organism>
<evidence type="ECO:0000313" key="3">
    <source>
        <dbReference type="EMBL" id="MFD2257849.1"/>
    </source>
</evidence>
<evidence type="ECO:0000256" key="1">
    <source>
        <dbReference type="ARBA" id="ARBA00008779"/>
    </source>
</evidence>
<name>A0ABW5DD56_9BACT</name>
<feature type="domain" description="N-sulphoglucosamine sulphohydrolase C-terminal" evidence="2">
    <location>
        <begin position="5"/>
        <end position="96"/>
    </location>
</feature>
<evidence type="ECO:0000259" key="2">
    <source>
        <dbReference type="Pfam" id="PF16347"/>
    </source>
</evidence>
<dbReference type="InterPro" id="IPR017850">
    <property type="entry name" value="Alkaline_phosphatase_core_sf"/>
</dbReference>
<dbReference type="PANTHER" id="PTHR42693:SF33">
    <property type="entry name" value="ARYLSULFATASE"/>
    <property type="match status" value="1"/>
</dbReference>